<evidence type="ECO:0000259" key="5">
    <source>
        <dbReference type="PROSITE" id="PS51007"/>
    </source>
</evidence>
<reference evidence="6 7" key="1">
    <citation type="submission" date="2018-01" db="EMBL/GenBank/DDBJ databases">
        <title>Denitrification phenotypes of diverse strains of Pseudomonas stutzeri.</title>
        <authorList>
            <person name="Milligan D.A."/>
            <person name="Bergaust L."/>
            <person name="Bakken L.R."/>
            <person name="Frostegard A."/>
        </authorList>
    </citation>
    <scope>NUCLEOTIDE SEQUENCE [LARGE SCALE GENOMIC DNA]</scope>
    <source>
        <strain evidence="6 7">28a3</strain>
    </source>
</reference>
<evidence type="ECO:0000256" key="2">
    <source>
        <dbReference type="ARBA" id="ARBA00022723"/>
    </source>
</evidence>
<evidence type="ECO:0000256" key="3">
    <source>
        <dbReference type="ARBA" id="ARBA00023004"/>
    </source>
</evidence>
<keyword evidence="3 4" id="KW-0408">Iron</keyword>
<evidence type="ECO:0000256" key="1">
    <source>
        <dbReference type="ARBA" id="ARBA00022617"/>
    </source>
</evidence>
<dbReference type="GO" id="GO:0020037">
    <property type="term" value="F:heme binding"/>
    <property type="evidence" value="ECO:0007669"/>
    <property type="project" value="InterPro"/>
</dbReference>
<keyword evidence="1 4" id="KW-0349">Heme</keyword>
<evidence type="ECO:0000256" key="4">
    <source>
        <dbReference type="PROSITE-ProRule" id="PRU00433"/>
    </source>
</evidence>
<accession>A0A2N8SZ13</accession>
<dbReference type="OrthoDB" id="9765171at2"/>
<dbReference type="Proteomes" id="UP000235897">
    <property type="component" value="Unassembled WGS sequence"/>
</dbReference>
<protein>
    <submittedName>
        <fullName evidence="6">Photosystem II cytochrome PsbV2</fullName>
    </submittedName>
</protein>
<evidence type="ECO:0000313" key="6">
    <source>
        <dbReference type="EMBL" id="PNG07732.1"/>
    </source>
</evidence>
<proteinExistence type="predicted"/>
<dbReference type="InterPro" id="IPR036909">
    <property type="entry name" value="Cyt_c-like_dom_sf"/>
</dbReference>
<dbReference type="Pfam" id="PF13442">
    <property type="entry name" value="Cytochrome_CBB3"/>
    <property type="match status" value="1"/>
</dbReference>
<name>A0A2N8SZ13_STUST</name>
<sequence length="182" mass="19359">MRSNKKCIATGVAAGIAGTLLLGAIVGITVVYTGAYNVAATEDHQPLVRWALDTTMKSSVADGASSIKPPAQFSAKTVSEGGSAYQAMCQHCHGAPGVEKSEWARGMLPQPPHLPDVVPEWKANEVFWLVKHGVRMSAMPAFGPTHNDDEIWAITAFVMQLPGMTAQKYAEFGKNDSAVAPH</sequence>
<dbReference type="AlphaFoldDB" id="A0A2N8SZ13"/>
<organism evidence="6 7">
    <name type="scientific">Stutzerimonas stutzeri</name>
    <name type="common">Pseudomonas stutzeri</name>
    <dbReference type="NCBI Taxonomy" id="316"/>
    <lineage>
        <taxon>Bacteria</taxon>
        <taxon>Pseudomonadati</taxon>
        <taxon>Pseudomonadota</taxon>
        <taxon>Gammaproteobacteria</taxon>
        <taxon>Pseudomonadales</taxon>
        <taxon>Pseudomonadaceae</taxon>
        <taxon>Stutzerimonas</taxon>
    </lineage>
</organism>
<dbReference type="InterPro" id="IPR009056">
    <property type="entry name" value="Cyt_c-like_dom"/>
</dbReference>
<evidence type="ECO:0000313" key="7">
    <source>
        <dbReference type="Proteomes" id="UP000235897"/>
    </source>
</evidence>
<feature type="domain" description="Cytochrome c" evidence="5">
    <location>
        <begin position="76"/>
        <end position="162"/>
    </location>
</feature>
<dbReference type="Gene3D" id="1.10.760.10">
    <property type="entry name" value="Cytochrome c-like domain"/>
    <property type="match status" value="1"/>
</dbReference>
<gene>
    <name evidence="6" type="ORF">CXL00_01325</name>
</gene>
<dbReference type="PROSITE" id="PS51007">
    <property type="entry name" value="CYTC"/>
    <property type="match status" value="1"/>
</dbReference>
<dbReference type="GO" id="GO:0009055">
    <property type="term" value="F:electron transfer activity"/>
    <property type="evidence" value="ECO:0007669"/>
    <property type="project" value="InterPro"/>
</dbReference>
<dbReference type="GO" id="GO:0046872">
    <property type="term" value="F:metal ion binding"/>
    <property type="evidence" value="ECO:0007669"/>
    <property type="project" value="UniProtKB-KW"/>
</dbReference>
<keyword evidence="2 4" id="KW-0479">Metal-binding</keyword>
<dbReference type="SUPFAM" id="SSF46626">
    <property type="entry name" value="Cytochrome c"/>
    <property type="match status" value="1"/>
</dbReference>
<comment type="caution">
    <text evidence="6">The sequence shown here is derived from an EMBL/GenBank/DDBJ whole genome shotgun (WGS) entry which is preliminary data.</text>
</comment>
<dbReference type="EMBL" id="POUW01000001">
    <property type="protein sequence ID" value="PNG07732.1"/>
    <property type="molecule type" value="Genomic_DNA"/>
</dbReference>